<dbReference type="AlphaFoldDB" id="A0A699HS35"/>
<evidence type="ECO:0000313" key="1">
    <source>
        <dbReference type="EMBL" id="GEY69722.1"/>
    </source>
</evidence>
<sequence length="111" mass="12969">MATMSSLFLHFLRCFHLLNLWNYKETCGYISLCGVVAMNFVWQSDDQLHYTCRCAYLFHYLDARTDSDICIKKGSMVDFFYNKMSSEGVKQGQALICLHKPELLRSIPCHR</sequence>
<comment type="caution">
    <text evidence="1">The sequence shown here is derived from an EMBL/GenBank/DDBJ whole genome shotgun (WGS) entry which is preliminary data.</text>
</comment>
<reference evidence="1" key="1">
    <citation type="journal article" date="2019" name="Sci. Rep.">
        <title>Draft genome of Tanacetum cinerariifolium, the natural source of mosquito coil.</title>
        <authorList>
            <person name="Yamashiro T."/>
            <person name="Shiraishi A."/>
            <person name="Satake H."/>
            <person name="Nakayama K."/>
        </authorList>
    </citation>
    <scope>NUCLEOTIDE SEQUENCE</scope>
</reference>
<name>A0A699HS35_TANCI</name>
<accession>A0A699HS35</accession>
<proteinExistence type="predicted"/>
<organism evidence="1">
    <name type="scientific">Tanacetum cinerariifolium</name>
    <name type="common">Dalmatian daisy</name>
    <name type="synonym">Chrysanthemum cinerariifolium</name>
    <dbReference type="NCBI Taxonomy" id="118510"/>
    <lineage>
        <taxon>Eukaryota</taxon>
        <taxon>Viridiplantae</taxon>
        <taxon>Streptophyta</taxon>
        <taxon>Embryophyta</taxon>
        <taxon>Tracheophyta</taxon>
        <taxon>Spermatophyta</taxon>
        <taxon>Magnoliopsida</taxon>
        <taxon>eudicotyledons</taxon>
        <taxon>Gunneridae</taxon>
        <taxon>Pentapetalae</taxon>
        <taxon>asterids</taxon>
        <taxon>campanulids</taxon>
        <taxon>Asterales</taxon>
        <taxon>Asteraceae</taxon>
        <taxon>Asteroideae</taxon>
        <taxon>Anthemideae</taxon>
        <taxon>Anthemidinae</taxon>
        <taxon>Tanacetum</taxon>
    </lineage>
</organism>
<protein>
    <submittedName>
        <fullName evidence="1">Uncharacterized protein</fullName>
    </submittedName>
</protein>
<dbReference type="EMBL" id="BKCJ010201184">
    <property type="protein sequence ID" value="GEY69722.1"/>
    <property type="molecule type" value="Genomic_DNA"/>
</dbReference>
<gene>
    <name evidence="1" type="ORF">Tci_441696</name>
</gene>